<name>A0A7C9JEQ1_9BACT</name>
<proteinExistence type="predicted"/>
<accession>A0A7C9JEQ1</accession>
<reference evidence="1" key="1">
    <citation type="submission" date="2018-08" db="EMBL/GenBank/DDBJ databases">
        <title>Murine metabolic-syndrome-specific gut microbial biobank.</title>
        <authorList>
            <person name="Liu C."/>
        </authorList>
    </citation>
    <scope>NUCLEOTIDE SEQUENCE [LARGE SCALE GENOMIC DNA]</scope>
    <source>
        <strain evidence="1">Z82</strain>
    </source>
</reference>
<gene>
    <name evidence="1" type="ORF">D1639_10345</name>
</gene>
<dbReference type="EMBL" id="QWKH01000117">
    <property type="protein sequence ID" value="NBI35416.1"/>
    <property type="molecule type" value="Genomic_DNA"/>
</dbReference>
<organism evidence="1">
    <name type="scientific">Muribaculaceae bacterium Z82</name>
    <dbReference type="NCBI Taxonomy" id="2304548"/>
    <lineage>
        <taxon>Bacteria</taxon>
        <taxon>Pseudomonadati</taxon>
        <taxon>Bacteroidota</taxon>
        <taxon>Bacteroidia</taxon>
        <taxon>Bacteroidales</taxon>
        <taxon>Muribaculaceae</taxon>
    </lineage>
</organism>
<comment type="caution">
    <text evidence="1">The sequence shown here is derived from an EMBL/GenBank/DDBJ whole genome shotgun (WGS) entry which is preliminary data.</text>
</comment>
<evidence type="ECO:0000313" key="1">
    <source>
        <dbReference type="EMBL" id="NBI35416.1"/>
    </source>
</evidence>
<protein>
    <submittedName>
        <fullName evidence="1">Uncharacterized protein</fullName>
    </submittedName>
</protein>
<sequence length="69" mass="7754">MEETEYDLMPIAVSWEDEARAAAFALLRSVPPEKRPDLDELAVFLHKWKPGLATSLCVKVAAEALERLD</sequence>
<dbReference type="AlphaFoldDB" id="A0A7C9JEQ1"/>